<evidence type="ECO:0000259" key="6">
    <source>
        <dbReference type="SMART" id="SM00479"/>
    </source>
</evidence>
<accession>A0A840J1G8</accession>
<dbReference type="InterPro" id="IPR012337">
    <property type="entry name" value="RNaseH-like_sf"/>
</dbReference>
<protein>
    <submittedName>
        <fullName evidence="7">DNA polymerase-3 subunit epsilon</fullName>
        <ecNumber evidence="7">2.7.7.7</ecNumber>
    </submittedName>
</protein>
<dbReference type="CDD" id="cd06127">
    <property type="entry name" value="DEDDh"/>
    <property type="match status" value="1"/>
</dbReference>
<sequence length="532" mass="55195">MADLIEVVPLIPSGRISAQDLEFAAIDVKTTGLRSGRIIEVGVVRYRGDGTLLGEFSTLVDPQERRAAGWRGPHRITGMDLQGAPGFADVLGPMLDLCRNAIVVLHDLPSTRAFLNAEVTRLGVTLPALPGVSLVDAARTTLRLPNYRLATVAHALGIADFPGYLAAPSARACAQVVLALAGVHGLGFASAPRFPSLPRFAGGATIMRRPDEAMVEKGWMAGVVDRISTDSGGAGATATQAYLDLLAEAVSDQFLSEDEGWSLARLAAAAGIPEVEVRRLHVEFASAVRAVAESDGVVTADEHRELHQIAGALGVSEVVMDLRPTGGRRKATRVLVLGASAGADRLRAQILAEGVQLAKKLTASVTHLVYGPDVPGTDPRVPRAVELGAQVLELAAAPAALGFEHAVPRTKALPTGRPDTAPERQVLEAVPISEQVTAQAEPVPPPAESNAGSSRRTSTPTRPAAVAATSPRGVFAGRALMAGGLVLMLVTVVALFGGAGVGAGIVIAVFGVGALVGGWYVEEESRLRGSSR</sequence>
<keyword evidence="5" id="KW-0472">Membrane</keyword>
<feature type="transmembrane region" description="Helical" evidence="5">
    <location>
        <begin position="503"/>
        <end position="521"/>
    </location>
</feature>
<dbReference type="GO" id="GO:0008408">
    <property type="term" value="F:3'-5' exonuclease activity"/>
    <property type="evidence" value="ECO:0007669"/>
    <property type="project" value="TreeGrafter"/>
</dbReference>
<keyword evidence="8" id="KW-1185">Reference proteome</keyword>
<keyword evidence="5" id="KW-1133">Transmembrane helix</keyword>
<comment type="caution">
    <text evidence="7">The sequence shown here is derived from an EMBL/GenBank/DDBJ whole genome shotgun (WGS) entry which is preliminary data.</text>
</comment>
<keyword evidence="2" id="KW-0378">Hydrolase</keyword>
<dbReference type="InterPro" id="IPR036397">
    <property type="entry name" value="RNaseH_sf"/>
</dbReference>
<dbReference type="Gene3D" id="3.30.420.10">
    <property type="entry name" value="Ribonuclease H-like superfamily/Ribonuclease H"/>
    <property type="match status" value="1"/>
</dbReference>
<feature type="compositionally biased region" description="Polar residues" evidence="4">
    <location>
        <begin position="450"/>
        <end position="461"/>
    </location>
</feature>
<dbReference type="EC" id="2.7.7.7" evidence="7"/>
<keyword evidence="3" id="KW-0269">Exonuclease</keyword>
<feature type="region of interest" description="Disordered" evidence="4">
    <location>
        <begin position="435"/>
        <end position="467"/>
    </location>
</feature>
<proteinExistence type="predicted"/>
<evidence type="ECO:0000256" key="1">
    <source>
        <dbReference type="ARBA" id="ARBA00022722"/>
    </source>
</evidence>
<keyword evidence="5" id="KW-0812">Transmembrane</keyword>
<dbReference type="InterPro" id="IPR013520">
    <property type="entry name" value="Ribonucl_H"/>
</dbReference>
<dbReference type="InterPro" id="IPR029024">
    <property type="entry name" value="TerB-like"/>
</dbReference>
<gene>
    <name evidence="7" type="ORF">BJY18_004539</name>
</gene>
<dbReference type="AlphaFoldDB" id="A0A840J1G8"/>
<evidence type="ECO:0000256" key="4">
    <source>
        <dbReference type="SAM" id="MobiDB-lite"/>
    </source>
</evidence>
<dbReference type="SUPFAM" id="SSF53098">
    <property type="entry name" value="Ribonuclease H-like"/>
    <property type="match status" value="1"/>
</dbReference>
<evidence type="ECO:0000313" key="7">
    <source>
        <dbReference type="EMBL" id="MBB4687054.1"/>
    </source>
</evidence>
<dbReference type="GO" id="GO:0003887">
    <property type="term" value="F:DNA-directed DNA polymerase activity"/>
    <property type="evidence" value="ECO:0007669"/>
    <property type="project" value="UniProtKB-EC"/>
</dbReference>
<dbReference type="GO" id="GO:0003676">
    <property type="term" value="F:nucleic acid binding"/>
    <property type="evidence" value="ECO:0007669"/>
    <property type="project" value="InterPro"/>
</dbReference>
<dbReference type="PANTHER" id="PTHR30231:SF4">
    <property type="entry name" value="PROTEIN NEN2"/>
    <property type="match status" value="1"/>
</dbReference>
<dbReference type="SMART" id="SM00479">
    <property type="entry name" value="EXOIII"/>
    <property type="match status" value="1"/>
</dbReference>
<organism evidence="7 8">
    <name type="scientific">Amycolatopsis jiangsuensis</name>
    <dbReference type="NCBI Taxonomy" id="1181879"/>
    <lineage>
        <taxon>Bacteria</taxon>
        <taxon>Bacillati</taxon>
        <taxon>Actinomycetota</taxon>
        <taxon>Actinomycetes</taxon>
        <taxon>Pseudonocardiales</taxon>
        <taxon>Pseudonocardiaceae</taxon>
        <taxon>Amycolatopsis</taxon>
    </lineage>
</organism>
<dbReference type="Proteomes" id="UP000581769">
    <property type="component" value="Unassembled WGS sequence"/>
</dbReference>
<evidence type="ECO:0000256" key="2">
    <source>
        <dbReference type="ARBA" id="ARBA00022801"/>
    </source>
</evidence>
<dbReference type="SUPFAM" id="SSF158682">
    <property type="entry name" value="TerB-like"/>
    <property type="match status" value="1"/>
</dbReference>
<dbReference type="RefSeq" id="WP_184781824.1">
    <property type="nucleotide sequence ID" value="NZ_JACHMG010000001.1"/>
</dbReference>
<evidence type="ECO:0000313" key="8">
    <source>
        <dbReference type="Proteomes" id="UP000581769"/>
    </source>
</evidence>
<reference evidence="7 8" key="1">
    <citation type="submission" date="2020-08" db="EMBL/GenBank/DDBJ databases">
        <title>Sequencing the genomes of 1000 actinobacteria strains.</title>
        <authorList>
            <person name="Klenk H.-P."/>
        </authorList>
    </citation>
    <scope>NUCLEOTIDE SEQUENCE [LARGE SCALE GENOMIC DNA]</scope>
    <source>
        <strain evidence="7 8">DSM 45859</strain>
    </source>
</reference>
<keyword evidence="1" id="KW-0540">Nuclease</keyword>
<dbReference type="EMBL" id="JACHMG010000001">
    <property type="protein sequence ID" value="MBB4687054.1"/>
    <property type="molecule type" value="Genomic_DNA"/>
</dbReference>
<dbReference type="PANTHER" id="PTHR30231">
    <property type="entry name" value="DNA POLYMERASE III SUBUNIT EPSILON"/>
    <property type="match status" value="1"/>
</dbReference>
<feature type="domain" description="Exonuclease" evidence="6">
    <location>
        <begin position="22"/>
        <end position="186"/>
    </location>
</feature>
<keyword evidence="7" id="KW-0548">Nucleotidyltransferase</keyword>
<evidence type="ECO:0000256" key="3">
    <source>
        <dbReference type="ARBA" id="ARBA00022839"/>
    </source>
</evidence>
<name>A0A840J1G8_9PSEU</name>
<feature type="transmembrane region" description="Helical" evidence="5">
    <location>
        <begin position="479"/>
        <end position="497"/>
    </location>
</feature>
<keyword evidence="7" id="KW-0808">Transferase</keyword>
<evidence type="ECO:0000256" key="5">
    <source>
        <dbReference type="SAM" id="Phobius"/>
    </source>
</evidence>